<protein>
    <recommendedName>
        <fullName evidence="4">Chalcone isomerase domain-containing protein</fullName>
    </recommendedName>
</protein>
<gene>
    <name evidence="2" type="ORF">N479_26050</name>
</gene>
<feature type="chain" id="PRO_5002499880" description="Chalcone isomerase domain-containing protein" evidence="1">
    <location>
        <begin position="19"/>
        <end position="180"/>
    </location>
</feature>
<dbReference type="Proteomes" id="UP000033434">
    <property type="component" value="Unassembled WGS sequence"/>
</dbReference>
<dbReference type="EMBL" id="AUXW01000056">
    <property type="protein sequence ID" value="KKE85452.1"/>
    <property type="molecule type" value="Genomic_DNA"/>
</dbReference>
<feature type="signal peptide" evidence="1">
    <location>
        <begin position="1"/>
        <end position="18"/>
    </location>
</feature>
<dbReference type="PATRIC" id="fig|1129367.4.peg.511"/>
<keyword evidence="1" id="KW-0732">Signal</keyword>
<comment type="caution">
    <text evidence="2">The sequence shown here is derived from an EMBL/GenBank/DDBJ whole genome shotgun (WGS) entry which is preliminary data.</text>
</comment>
<evidence type="ECO:0000313" key="3">
    <source>
        <dbReference type="Proteomes" id="UP000033434"/>
    </source>
</evidence>
<evidence type="ECO:0000256" key="1">
    <source>
        <dbReference type="SAM" id="SignalP"/>
    </source>
</evidence>
<accession>A0A0F6AGW9</accession>
<evidence type="ECO:0008006" key="4">
    <source>
        <dbReference type="Google" id="ProtNLM"/>
    </source>
</evidence>
<proteinExistence type="predicted"/>
<reference evidence="2 3" key="1">
    <citation type="journal article" date="2015" name="BMC Genomics">
        <title>Genome mining reveals unlocked bioactive potential of marine Gram-negative bacteria.</title>
        <authorList>
            <person name="Machado H."/>
            <person name="Sonnenschein E.C."/>
            <person name="Melchiorsen J."/>
            <person name="Gram L."/>
        </authorList>
    </citation>
    <scope>NUCLEOTIDE SEQUENCE [LARGE SCALE GENOMIC DNA]</scope>
    <source>
        <strain evidence="2 3">S4054</strain>
    </source>
</reference>
<sequence length="180" mass="20239">MNIIISFLLLIISSNALASAILQFPKLKCSTGTLQLNIVDVSFCPLTSNLERISFLGLTEKTVTILNNGEELTIGLNPPDISISNLHKKFNLTVHEFFLSLYEGTLKTDNLGLIKKAFDIDKSNKMKVYKKGNLFAFTITGSNVEYDRVYLNKIDSDMIYQITGEFDEKGVLDILSRIEY</sequence>
<dbReference type="AlphaFoldDB" id="A0A0F6AGW9"/>
<evidence type="ECO:0000313" key="2">
    <source>
        <dbReference type="EMBL" id="KKE85452.1"/>
    </source>
</evidence>
<dbReference type="RefSeq" id="WP_046354380.1">
    <property type="nucleotide sequence ID" value="NZ_AUXW01000056.1"/>
</dbReference>
<organism evidence="2 3">
    <name type="scientific">Pseudoalteromonas luteoviolacea S4054</name>
    <dbReference type="NCBI Taxonomy" id="1129367"/>
    <lineage>
        <taxon>Bacteria</taxon>
        <taxon>Pseudomonadati</taxon>
        <taxon>Pseudomonadota</taxon>
        <taxon>Gammaproteobacteria</taxon>
        <taxon>Alteromonadales</taxon>
        <taxon>Pseudoalteromonadaceae</taxon>
        <taxon>Pseudoalteromonas</taxon>
    </lineage>
</organism>
<name>A0A0F6AGW9_9GAMM</name>